<accession>A0ABN3UDN8</accession>
<sequence length="350" mass="37094">MTRGKDGPGTRRDGIIALMVWVAAAVLLVVVVMAVRVRRALGSRRVLVQLRDLMVAGHHQQVLDRELPAEPFAEEGRSLKVTSAVLTGRYQLALDLLDQCADDGRSVAGTSTAARLRAVSLLGLGRYAEVARMLGDEPPPGPMRRLRAQTAIEVGDDDLATTLLADAYADPLEEAGRLRLLGDLAIRRGRLEEGDRLVRTARASYAGSGAAGAQVDVALCSLHLAQARLAAGLPAEALHHARAGIKGLAVRPDHAPGFAEGYAIAARVAAALGNSDEAGQHLAEAQQHASRCQSPPLDAELRRTAALVAVDLGDHEVARRLIWEAIGAHDRLGARPVVAELHAKLTELKG</sequence>
<dbReference type="RefSeq" id="WP_344189133.1">
    <property type="nucleotide sequence ID" value="NZ_BAAARN010000001.1"/>
</dbReference>
<name>A0ABN3UDN8_9MICO</name>
<keyword evidence="3" id="KW-1185">Reference proteome</keyword>
<protein>
    <recommendedName>
        <fullName evidence="4">Tetratricopeptide repeat protein</fullName>
    </recommendedName>
</protein>
<evidence type="ECO:0000313" key="2">
    <source>
        <dbReference type="EMBL" id="GAA2730060.1"/>
    </source>
</evidence>
<evidence type="ECO:0000256" key="1">
    <source>
        <dbReference type="SAM" id="Phobius"/>
    </source>
</evidence>
<dbReference type="Gene3D" id="1.25.40.10">
    <property type="entry name" value="Tetratricopeptide repeat domain"/>
    <property type="match status" value="1"/>
</dbReference>
<dbReference type="InterPro" id="IPR011990">
    <property type="entry name" value="TPR-like_helical_dom_sf"/>
</dbReference>
<feature type="transmembrane region" description="Helical" evidence="1">
    <location>
        <begin position="15"/>
        <end position="35"/>
    </location>
</feature>
<dbReference type="Proteomes" id="UP001501326">
    <property type="component" value="Unassembled WGS sequence"/>
</dbReference>
<keyword evidence="1" id="KW-0472">Membrane</keyword>
<gene>
    <name evidence="2" type="ORF">GCM10009867_00610</name>
</gene>
<keyword evidence="1" id="KW-1133">Transmembrane helix</keyword>
<dbReference type="SUPFAM" id="SSF48452">
    <property type="entry name" value="TPR-like"/>
    <property type="match status" value="2"/>
</dbReference>
<proteinExistence type="predicted"/>
<comment type="caution">
    <text evidence="2">The sequence shown here is derived from an EMBL/GenBank/DDBJ whole genome shotgun (WGS) entry which is preliminary data.</text>
</comment>
<reference evidence="2 3" key="1">
    <citation type="journal article" date="2019" name="Int. J. Syst. Evol. Microbiol.">
        <title>The Global Catalogue of Microorganisms (GCM) 10K type strain sequencing project: providing services to taxonomists for standard genome sequencing and annotation.</title>
        <authorList>
            <consortium name="The Broad Institute Genomics Platform"/>
            <consortium name="The Broad Institute Genome Sequencing Center for Infectious Disease"/>
            <person name="Wu L."/>
            <person name="Ma J."/>
        </authorList>
    </citation>
    <scope>NUCLEOTIDE SEQUENCE [LARGE SCALE GENOMIC DNA]</scope>
    <source>
        <strain evidence="2 3">JCM 16378</strain>
    </source>
</reference>
<keyword evidence="1" id="KW-0812">Transmembrane</keyword>
<dbReference type="EMBL" id="BAAARN010000001">
    <property type="protein sequence ID" value="GAA2730060.1"/>
    <property type="molecule type" value="Genomic_DNA"/>
</dbReference>
<evidence type="ECO:0000313" key="3">
    <source>
        <dbReference type="Proteomes" id="UP001501326"/>
    </source>
</evidence>
<organism evidence="2 3">
    <name type="scientific">Pedococcus aerophilus</name>
    <dbReference type="NCBI Taxonomy" id="436356"/>
    <lineage>
        <taxon>Bacteria</taxon>
        <taxon>Bacillati</taxon>
        <taxon>Actinomycetota</taxon>
        <taxon>Actinomycetes</taxon>
        <taxon>Micrococcales</taxon>
        <taxon>Intrasporangiaceae</taxon>
        <taxon>Pedococcus</taxon>
    </lineage>
</organism>
<evidence type="ECO:0008006" key="4">
    <source>
        <dbReference type="Google" id="ProtNLM"/>
    </source>
</evidence>